<protein>
    <submittedName>
        <fullName evidence="1">Uncharacterized protein</fullName>
    </submittedName>
</protein>
<keyword evidence="2" id="KW-1185">Reference proteome</keyword>
<gene>
    <name evidence="1" type="ORF">E2562_013657</name>
</gene>
<dbReference type="AlphaFoldDB" id="A0A6G1BK79"/>
<evidence type="ECO:0000313" key="2">
    <source>
        <dbReference type="Proteomes" id="UP000479710"/>
    </source>
</evidence>
<organism evidence="1 2">
    <name type="scientific">Oryza meyeriana var. granulata</name>
    <dbReference type="NCBI Taxonomy" id="110450"/>
    <lineage>
        <taxon>Eukaryota</taxon>
        <taxon>Viridiplantae</taxon>
        <taxon>Streptophyta</taxon>
        <taxon>Embryophyta</taxon>
        <taxon>Tracheophyta</taxon>
        <taxon>Spermatophyta</taxon>
        <taxon>Magnoliopsida</taxon>
        <taxon>Liliopsida</taxon>
        <taxon>Poales</taxon>
        <taxon>Poaceae</taxon>
        <taxon>BOP clade</taxon>
        <taxon>Oryzoideae</taxon>
        <taxon>Oryzeae</taxon>
        <taxon>Oryzinae</taxon>
        <taxon>Oryza</taxon>
        <taxon>Oryza meyeriana</taxon>
    </lineage>
</organism>
<comment type="caution">
    <text evidence="1">The sequence shown here is derived from an EMBL/GenBank/DDBJ whole genome shotgun (WGS) entry which is preliminary data.</text>
</comment>
<reference evidence="1 2" key="1">
    <citation type="submission" date="2019-11" db="EMBL/GenBank/DDBJ databases">
        <title>Whole genome sequence of Oryza granulata.</title>
        <authorList>
            <person name="Li W."/>
        </authorList>
    </citation>
    <scope>NUCLEOTIDE SEQUENCE [LARGE SCALE GENOMIC DNA]</scope>
    <source>
        <strain evidence="2">cv. Menghai</strain>
        <tissue evidence="1">Leaf</tissue>
    </source>
</reference>
<name>A0A6G1BK79_9ORYZ</name>
<accession>A0A6G1BK79</accession>
<dbReference type="EMBL" id="SPHZ02000012">
    <property type="protein sequence ID" value="KAF0888201.1"/>
    <property type="molecule type" value="Genomic_DNA"/>
</dbReference>
<evidence type="ECO:0000313" key="1">
    <source>
        <dbReference type="EMBL" id="KAF0888201.1"/>
    </source>
</evidence>
<sequence length="129" mass="14601">MEILPHEISQLESKLLHICEEKVGKGATTTSTVNNAMEREAHCVRPTRWETDNVTVVSNGKKDVKDHAMSNHGEKNIECIKNWKHVTDLWVPPSTWAHKPGIIQGGYDAAYWDATIGGGENLKWHWMDN</sequence>
<proteinExistence type="predicted"/>
<dbReference type="Proteomes" id="UP000479710">
    <property type="component" value="Unassembled WGS sequence"/>
</dbReference>